<evidence type="ECO:0000313" key="3">
    <source>
        <dbReference type="EMBL" id="RLJ65281.1"/>
    </source>
</evidence>
<feature type="domain" description="Sialidase" evidence="2">
    <location>
        <begin position="69"/>
        <end position="347"/>
    </location>
</feature>
<dbReference type="AlphaFoldDB" id="A0A497XE76"/>
<comment type="caution">
    <text evidence="3">The sequence shown here is derived from an EMBL/GenBank/DDBJ whole genome shotgun (WGS) entry which is preliminary data.</text>
</comment>
<dbReference type="InterPro" id="IPR036278">
    <property type="entry name" value="Sialidase_sf"/>
</dbReference>
<dbReference type="CDD" id="cd15482">
    <property type="entry name" value="Sialidase_non-viral"/>
    <property type="match status" value="1"/>
</dbReference>
<evidence type="ECO:0000313" key="4">
    <source>
        <dbReference type="Proteomes" id="UP000268908"/>
    </source>
</evidence>
<dbReference type="Pfam" id="PF13088">
    <property type="entry name" value="BNR_2"/>
    <property type="match status" value="1"/>
</dbReference>
<dbReference type="SUPFAM" id="SSF50939">
    <property type="entry name" value="Sialidases"/>
    <property type="match status" value="1"/>
</dbReference>
<dbReference type="EMBL" id="RCCI01000005">
    <property type="protein sequence ID" value="RLJ65281.1"/>
    <property type="molecule type" value="Genomic_DNA"/>
</dbReference>
<dbReference type="RefSeq" id="WP_165904835.1">
    <property type="nucleotide sequence ID" value="NZ_BHVV01000008.1"/>
</dbReference>
<dbReference type="InterPro" id="IPR011040">
    <property type="entry name" value="Sialidase"/>
</dbReference>
<dbReference type="Gene3D" id="2.120.10.10">
    <property type="match status" value="1"/>
</dbReference>
<dbReference type="Proteomes" id="UP000268908">
    <property type="component" value="Unassembled WGS sequence"/>
</dbReference>
<feature type="signal peptide" evidence="1">
    <location>
        <begin position="1"/>
        <end position="17"/>
    </location>
</feature>
<keyword evidence="4" id="KW-1185">Reference proteome</keyword>
<dbReference type="PANTHER" id="PTHR43752">
    <property type="entry name" value="BNR/ASP-BOX REPEAT FAMILY PROTEIN"/>
    <property type="match status" value="1"/>
</dbReference>
<accession>A0A497XE76</accession>
<proteinExistence type="predicted"/>
<feature type="chain" id="PRO_5019851168" evidence="1">
    <location>
        <begin position="18"/>
        <end position="370"/>
    </location>
</feature>
<keyword evidence="1" id="KW-0732">Signal</keyword>
<reference evidence="3 4" key="1">
    <citation type="submission" date="2018-10" db="EMBL/GenBank/DDBJ databases">
        <title>Genomic Encyclopedia of Type Strains, Phase IV (KMG-IV): sequencing the most valuable type-strain genomes for metagenomic binning, comparative biology and taxonomic classification.</title>
        <authorList>
            <person name="Goeker M."/>
        </authorList>
    </citation>
    <scope>NUCLEOTIDE SEQUENCE [LARGE SCALE GENOMIC DNA]</scope>
    <source>
        <strain evidence="3 4">DSM 26916</strain>
    </source>
</reference>
<evidence type="ECO:0000256" key="1">
    <source>
        <dbReference type="SAM" id="SignalP"/>
    </source>
</evidence>
<protein>
    <submittedName>
        <fullName evidence="3">Putative neuraminidase</fullName>
    </submittedName>
</protein>
<dbReference type="PANTHER" id="PTHR43752:SF2">
    <property type="entry name" value="BNR_ASP-BOX REPEAT FAMILY PROTEIN"/>
    <property type="match status" value="1"/>
</dbReference>
<gene>
    <name evidence="3" type="ORF">DFR35_1939</name>
</gene>
<sequence length="370" mass="39398">MKQWLAPLALAVALAAAWPRLQPPTAARFTTPAAAAPAAQVPSPAFSERLLANPQPSAHAATLAELPDGRIAAAWFAGSAEGARDVAIFLATFDGRQWSETRPIVTRAQAQRDTARLVRKLGNPVLASDDRGRLHLWFVSVGYGGWAGSAINHVASTDGGRNWSEASRLITSPFWNLSTLVRTPPMPLADGGWGLPAYHEFAAKRAEWLRLDAQGRVLDKARLPGAARTLQPAVAALDGGRAVAMMRDAGPANRIPLATTQDAGATWQAARATALANPNASVALLHLADGRLLLAWNPQTANRDKLALSLSRDAGATWSAPKIVEDSPGGEFSYPALLQGRDGTIHLAYTWQRKTIKHLAFSPAWLEAGP</sequence>
<evidence type="ECO:0000259" key="2">
    <source>
        <dbReference type="Pfam" id="PF13088"/>
    </source>
</evidence>
<organism evidence="3 4">
    <name type="scientific">Sulfurisoma sediminicola</name>
    <dbReference type="NCBI Taxonomy" id="1381557"/>
    <lineage>
        <taxon>Bacteria</taxon>
        <taxon>Pseudomonadati</taxon>
        <taxon>Pseudomonadota</taxon>
        <taxon>Betaproteobacteria</taxon>
        <taxon>Nitrosomonadales</taxon>
        <taxon>Sterolibacteriaceae</taxon>
        <taxon>Sulfurisoma</taxon>
    </lineage>
</organism>
<name>A0A497XE76_9PROT</name>